<name>A0A9J6C9M8_POLVA</name>
<accession>A0A9J6C9M8</accession>
<dbReference type="PANTHER" id="PTHR11407">
    <property type="entry name" value="LYSOZYME C"/>
    <property type="match status" value="1"/>
</dbReference>
<evidence type="ECO:0000256" key="5">
    <source>
        <dbReference type="ARBA" id="ARBA00023295"/>
    </source>
</evidence>
<comment type="catalytic activity">
    <reaction evidence="1">
        <text>Hydrolysis of (1-&gt;4)-beta-linkages between N-acetylmuramic acid and N-acetyl-D-glucosamine residues in a peptidoglycan and between N-acetyl-D-glucosamine residues in chitodextrins.</text>
        <dbReference type="EC" id="3.2.1.17"/>
    </reaction>
</comment>
<evidence type="ECO:0000256" key="3">
    <source>
        <dbReference type="ARBA" id="ARBA00022638"/>
    </source>
</evidence>
<dbReference type="GO" id="GO:0003796">
    <property type="term" value="F:lysozyme activity"/>
    <property type="evidence" value="ECO:0007669"/>
    <property type="project" value="UniProtKB-EC"/>
</dbReference>
<reference evidence="8" key="1">
    <citation type="submission" date="2021-03" db="EMBL/GenBank/DDBJ databases">
        <title>Chromosome level genome of the anhydrobiotic midge Polypedilum vanderplanki.</title>
        <authorList>
            <person name="Yoshida Y."/>
            <person name="Kikawada T."/>
            <person name="Gusev O."/>
        </authorList>
    </citation>
    <scope>NUCLEOTIDE SEQUENCE</scope>
    <source>
        <strain evidence="8">NIAS01</strain>
        <tissue evidence="8">Whole body or cell culture</tissue>
    </source>
</reference>
<evidence type="ECO:0000256" key="7">
    <source>
        <dbReference type="SAM" id="SignalP"/>
    </source>
</evidence>
<evidence type="ECO:0000313" key="8">
    <source>
        <dbReference type="EMBL" id="KAG5678844.1"/>
    </source>
</evidence>
<dbReference type="SMART" id="SM00263">
    <property type="entry name" value="LYZ1"/>
    <property type="match status" value="1"/>
</dbReference>
<sequence>MNKQVYLLAIAFLFLTLVQSKHFRRCEFARALASSGVPREFISNYVCLAETVSGLDTDIVKKSKTNPKVSNLGIFQIPSSEWCGINGKCNLPCEKLVDSDVRDDIQCAMKIQTAYGFKNWPKWLTRCKSNDSRDPNKFLPNLHNCGH</sequence>
<comment type="similarity">
    <text evidence="6">Belongs to the glycosyl hydrolase 22 family.</text>
</comment>
<keyword evidence="3" id="KW-0081">Bacteriolytic enzyme</keyword>
<comment type="caution">
    <text evidence="8">The sequence shown here is derived from an EMBL/GenBank/DDBJ whole genome shotgun (WGS) entry which is preliminary data.</text>
</comment>
<dbReference type="GO" id="GO:0042742">
    <property type="term" value="P:defense response to bacterium"/>
    <property type="evidence" value="ECO:0007669"/>
    <property type="project" value="UniProtKB-KW"/>
</dbReference>
<keyword evidence="3" id="KW-0929">Antimicrobial</keyword>
<keyword evidence="9" id="KW-1185">Reference proteome</keyword>
<dbReference type="InterPro" id="IPR001916">
    <property type="entry name" value="Glyco_hydro_22"/>
</dbReference>
<dbReference type="EMBL" id="JADBJN010000002">
    <property type="protein sequence ID" value="KAG5678844.1"/>
    <property type="molecule type" value="Genomic_DNA"/>
</dbReference>
<keyword evidence="5" id="KW-0326">Glycosidase</keyword>
<evidence type="ECO:0000256" key="6">
    <source>
        <dbReference type="RuleBase" id="RU004440"/>
    </source>
</evidence>
<keyword evidence="5" id="KW-0378">Hydrolase</keyword>
<proteinExistence type="inferred from homology"/>
<keyword evidence="7" id="KW-0732">Signal</keyword>
<keyword evidence="4" id="KW-1015">Disulfide bond</keyword>
<dbReference type="PRINTS" id="PR00135">
    <property type="entry name" value="LYZLACT"/>
</dbReference>
<dbReference type="PROSITE" id="PS51348">
    <property type="entry name" value="GLYCOSYL_HYDROL_F22_2"/>
    <property type="match status" value="1"/>
</dbReference>
<evidence type="ECO:0000256" key="2">
    <source>
        <dbReference type="ARBA" id="ARBA00012732"/>
    </source>
</evidence>
<organism evidence="8 9">
    <name type="scientific">Polypedilum vanderplanki</name>
    <name type="common">Sleeping chironomid midge</name>
    <dbReference type="NCBI Taxonomy" id="319348"/>
    <lineage>
        <taxon>Eukaryota</taxon>
        <taxon>Metazoa</taxon>
        <taxon>Ecdysozoa</taxon>
        <taxon>Arthropoda</taxon>
        <taxon>Hexapoda</taxon>
        <taxon>Insecta</taxon>
        <taxon>Pterygota</taxon>
        <taxon>Neoptera</taxon>
        <taxon>Endopterygota</taxon>
        <taxon>Diptera</taxon>
        <taxon>Nematocera</taxon>
        <taxon>Chironomoidea</taxon>
        <taxon>Chironomidae</taxon>
        <taxon>Chironominae</taxon>
        <taxon>Polypedilum</taxon>
        <taxon>Polypedilum</taxon>
    </lineage>
</organism>
<dbReference type="GO" id="GO:0031640">
    <property type="term" value="P:killing of cells of another organism"/>
    <property type="evidence" value="ECO:0007669"/>
    <property type="project" value="UniProtKB-KW"/>
</dbReference>
<dbReference type="OrthoDB" id="6692707at2759"/>
<evidence type="ECO:0000256" key="1">
    <source>
        <dbReference type="ARBA" id="ARBA00000632"/>
    </source>
</evidence>
<dbReference type="Gene3D" id="1.10.530.10">
    <property type="match status" value="1"/>
</dbReference>
<dbReference type="Proteomes" id="UP001107558">
    <property type="component" value="Chromosome 2"/>
</dbReference>
<dbReference type="Pfam" id="PF00062">
    <property type="entry name" value="Lys"/>
    <property type="match status" value="1"/>
</dbReference>
<feature type="chain" id="PRO_5039901726" description="lysozyme" evidence="7">
    <location>
        <begin position="21"/>
        <end position="147"/>
    </location>
</feature>
<dbReference type="EC" id="3.2.1.17" evidence="2"/>
<evidence type="ECO:0000256" key="4">
    <source>
        <dbReference type="ARBA" id="ARBA00023157"/>
    </source>
</evidence>
<dbReference type="SUPFAM" id="SSF53955">
    <property type="entry name" value="Lysozyme-like"/>
    <property type="match status" value="1"/>
</dbReference>
<gene>
    <name evidence="8" type="ORF">PVAND_008477</name>
</gene>
<evidence type="ECO:0000313" key="9">
    <source>
        <dbReference type="Proteomes" id="UP001107558"/>
    </source>
</evidence>
<dbReference type="AlphaFoldDB" id="A0A9J6C9M8"/>
<protein>
    <recommendedName>
        <fullName evidence="2">lysozyme</fullName>
        <ecNumber evidence="2">3.2.1.17</ecNumber>
    </recommendedName>
</protein>
<dbReference type="InterPro" id="IPR023346">
    <property type="entry name" value="Lysozyme-like_dom_sf"/>
</dbReference>
<dbReference type="PANTHER" id="PTHR11407:SF63">
    <property type="entry name" value="LYSOZYME C"/>
    <property type="match status" value="1"/>
</dbReference>
<feature type="signal peptide" evidence="7">
    <location>
        <begin position="1"/>
        <end position="20"/>
    </location>
</feature>